<dbReference type="CDD" id="cd12148">
    <property type="entry name" value="fungal_TF_MHR"/>
    <property type="match status" value="1"/>
</dbReference>
<dbReference type="PANTHER" id="PTHR47256">
    <property type="entry name" value="ZN(II)2CYS6 TRANSCRIPTION FACTOR (EUROFUNG)-RELATED"/>
    <property type="match status" value="1"/>
</dbReference>
<dbReference type="CDD" id="cd00067">
    <property type="entry name" value="GAL4"/>
    <property type="match status" value="1"/>
</dbReference>
<dbReference type="PROSITE" id="PS50048">
    <property type="entry name" value="ZN2_CY6_FUNGAL_2"/>
    <property type="match status" value="1"/>
</dbReference>
<evidence type="ECO:0000313" key="5">
    <source>
        <dbReference type="Proteomes" id="UP000245910"/>
    </source>
</evidence>
<dbReference type="SMART" id="SM00066">
    <property type="entry name" value="GAL4"/>
    <property type="match status" value="1"/>
</dbReference>
<reference evidence="5" key="1">
    <citation type="submission" date="2014-10" db="EMBL/GenBank/DDBJ databases">
        <authorList>
            <person name="King R."/>
        </authorList>
    </citation>
    <scope>NUCLEOTIDE SEQUENCE [LARGE SCALE GENOMIC DNA]</scope>
    <source>
        <strain evidence="5">A3/5</strain>
    </source>
</reference>
<keyword evidence="1" id="KW-0539">Nucleus</keyword>
<dbReference type="AlphaFoldDB" id="A0A2L2T6D4"/>
<dbReference type="SUPFAM" id="SSF57701">
    <property type="entry name" value="Zn2/Cys6 DNA-binding domain"/>
    <property type="match status" value="1"/>
</dbReference>
<dbReference type="Proteomes" id="UP000245910">
    <property type="component" value="Chromosome IIII"/>
</dbReference>
<dbReference type="Pfam" id="PF00172">
    <property type="entry name" value="Zn_clus"/>
    <property type="match status" value="1"/>
</dbReference>
<dbReference type="InterPro" id="IPR053187">
    <property type="entry name" value="Notoamide_regulator"/>
</dbReference>
<evidence type="ECO:0000259" key="3">
    <source>
        <dbReference type="PROSITE" id="PS50048"/>
    </source>
</evidence>
<dbReference type="GO" id="GO:0000981">
    <property type="term" value="F:DNA-binding transcription factor activity, RNA polymerase II-specific"/>
    <property type="evidence" value="ECO:0007669"/>
    <property type="project" value="InterPro"/>
</dbReference>
<protein>
    <recommendedName>
        <fullName evidence="3">Zn(2)-C6 fungal-type domain-containing protein</fullName>
    </recommendedName>
</protein>
<accession>A0A2L2T6D4</accession>
<evidence type="ECO:0000313" key="4">
    <source>
        <dbReference type="EMBL" id="CEI41678.1"/>
    </source>
</evidence>
<name>A0A2L2T6D4_9HYPO</name>
<feature type="domain" description="Zn(2)-C6 fungal-type" evidence="3">
    <location>
        <begin position="43"/>
        <end position="75"/>
    </location>
</feature>
<dbReference type="GO" id="GO:0008270">
    <property type="term" value="F:zinc ion binding"/>
    <property type="evidence" value="ECO:0007669"/>
    <property type="project" value="InterPro"/>
</dbReference>
<dbReference type="EMBL" id="LN649232">
    <property type="protein sequence ID" value="CEI41678.1"/>
    <property type="molecule type" value="Genomic_DNA"/>
</dbReference>
<dbReference type="Gene3D" id="4.10.240.10">
    <property type="entry name" value="Zn(2)-C6 fungal-type DNA-binding domain"/>
    <property type="match status" value="1"/>
</dbReference>
<sequence length="629" mass="71245">MSQQLRPLVPRTAPDQQNPNTPDSGSNGSKRQLVSRRKHTPTACGLCRRRKTRCDGERPICFACIHHGRSAECTYETKPAETQSQALKRKYSAAEGENTVHRRFVDILRSYPAQDVNNILGRLRGGASVDELVRHIESGDMLLELSVAPEQYHSHHQEPDPSLCTMLHITQLLWSAPYLTLANHQSERQYRQMTSCSEKSFVVILLLSTCFFPSFIKTISYMIWRAEEIASVLLYSLMQSWRLVVACPTLPDRHEFSNPSLLQYKFLLEARRLRELGVGESSITGIQTDMILHLEHGMNGQDKLGWSLCIAAVASAQELGPFDDYTPTMSKAQRTVRTMAAWALFAWQGLQSYHQEKPPLLTSPPSISLPTGEDAFGEIWIKYAASHSPMPVHFSNIFIALARFRTILNQISDRLNSPVTSQQGMDINETTMIYRQLQDWYTWLPSYLNAHNLVFPTHFNLHMHYWLVVERLFAPYTENNCFNILATSHGDDGYDLFGVLIAQHVAFSALATMQQVADRTLKEINDSDALISACILRGQGRMSTLSDIVLKVLYKSAPLDLASKISRFTNVGEDDNSLTPFMPLQAEWPIYVGQVSQKDERRLGNLFRAISELSADNRDSDEEEIVDFV</sequence>
<evidence type="ECO:0000256" key="2">
    <source>
        <dbReference type="SAM" id="MobiDB-lite"/>
    </source>
</evidence>
<feature type="compositionally biased region" description="Polar residues" evidence="2">
    <location>
        <begin position="14"/>
        <end position="32"/>
    </location>
</feature>
<organism evidence="4 5">
    <name type="scientific">Fusarium venenatum</name>
    <dbReference type="NCBI Taxonomy" id="56646"/>
    <lineage>
        <taxon>Eukaryota</taxon>
        <taxon>Fungi</taxon>
        <taxon>Dikarya</taxon>
        <taxon>Ascomycota</taxon>
        <taxon>Pezizomycotina</taxon>
        <taxon>Sordariomycetes</taxon>
        <taxon>Hypocreomycetidae</taxon>
        <taxon>Hypocreales</taxon>
        <taxon>Nectriaceae</taxon>
        <taxon>Fusarium</taxon>
    </lineage>
</organism>
<dbReference type="InterPro" id="IPR001138">
    <property type="entry name" value="Zn2Cys6_DnaBD"/>
</dbReference>
<dbReference type="STRING" id="56646.A0A2L2T6D4"/>
<dbReference type="InterPro" id="IPR036864">
    <property type="entry name" value="Zn2-C6_fun-type_DNA-bd_sf"/>
</dbReference>
<dbReference type="PROSITE" id="PS00463">
    <property type="entry name" value="ZN2_CY6_FUNGAL_1"/>
    <property type="match status" value="1"/>
</dbReference>
<evidence type="ECO:0000256" key="1">
    <source>
        <dbReference type="ARBA" id="ARBA00023242"/>
    </source>
</evidence>
<dbReference type="PANTHER" id="PTHR47256:SF1">
    <property type="entry name" value="ZN(II)2CYS6 TRANSCRIPTION FACTOR (EUROFUNG)"/>
    <property type="match status" value="1"/>
</dbReference>
<keyword evidence="5" id="KW-1185">Reference proteome</keyword>
<feature type="region of interest" description="Disordered" evidence="2">
    <location>
        <begin position="1"/>
        <end position="37"/>
    </location>
</feature>
<proteinExistence type="predicted"/>